<accession>A0A0B1ZKI6</accession>
<feature type="transmembrane region" description="Helical" evidence="4">
    <location>
        <begin position="280"/>
        <end position="297"/>
    </location>
</feature>
<dbReference type="SUPFAM" id="SSF103473">
    <property type="entry name" value="MFS general substrate transporter"/>
    <property type="match status" value="1"/>
</dbReference>
<feature type="domain" description="Major facilitator superfamily (MFS) profile" evidence="5">
    <location>
        <begin position="1"/>
        <end position="394"/>
    </location>
</feature>
<dbReference type="Proteomes" id="UP000031057">
    <property type="component" value="Unassembled WGS sequence"/>
</dbReference>
<dbReference type="AlphaFoldDB" id="A0A0B1ZKI6"/>
<dbReference type="Pfam" id="PF07690">
    <property type="entry name" value="MFS_1"/>
    <property type="match status" value="1"/>
</dbReference>
<feature type="transmembrane region" description="Helical" evidence="4">
    <location>
        <begin position="215"/>
        <end position="234"/>
    </location>
</feature>
<feature type="transmembrane region" description="Helical" evidence="4">
    <location>
        <begin position="105"/>
        <end position="126"/>
    </location>
</feature>
<proteinExistence type="predicted"/>
<evidence type="ECO:0000313" key="7">
    <source>
        <dbReference type="Proteomes" id="UP000031057"/>
    </source>
</evidence>
<feature type="transmembrane region" description="Helical" evidence="4">
    <location>
        <begin position="138"/>
        <end position="157"/>
    </location>
</feature>
<keyword evidence="3 4" id="KW-0472">Membrane</keyword>
<comment type="caution">
    <text evidence="6">The sequence shown here is derived from an EMBL/GenBank/DDBJ whole genome shotgun (WGS) entry which is preliminary data.</text>
</comment>
<feature type="transmembrane region" description="Helical" evidence="4">
    <location>
        <begin position="340"/>
        <end position="359"/>
    </location>
</feature>
<feature type="transmembrane region" description="Helical" evidence="4">
    <location>
        <begin position="50"/>
        <end position="68"/>
    </location>
</feature>
<feature type="transmembrane region" description="Helical" evidence="4">
    <location>
        <begin position="80"/>
        <end position="99"/>
    </location>
</feature>
<evidence type="ECO:0000259" key="5">
    <source>
        <dbReference type="PROSITE" id="PS50850"/>
    </source>
</evidence>
<protein>
    <recommendedName>
        <fullName evidence="5">Major facilitator superfamily (MFS) profile domain-containing protein</fullName>
    </recommendedName>
</protein>
<dbReference type="STRING" id="1348853.LK12_18265"/>
<dbReference type="InterPro" id="IPR036259">
    <property type="entry name" value="MFS_trans_sf"/>
</dbReference>
<dbReference type="EMBL" id="JTDI01000006">
    <property type="protein sequence ID" value="KHK89854.1"/>
    <property type="molecule type" value="Genomic_DNA"/>
</dbReference>
<dbReference type="InterPro" id="IPR020846">
    <property type="entry name" value="MFS_dom"/>
</dbReference>
<sequence length="397" mass="41581">MTQAGEEWRRSWALPVVGAMGIAGTTLFPAISGLLLIPLTETFGWSRAEVSIALLLQMPIALIAGPWFGKVIDRRGARRVLLAGIPLAAVSMALLALVGQAIWQWWALVALMGVALAPVLPVGWMAAIISRFDASRGLALALALAGVGMGAAAWPVLGALVLDNFGWRATFPVLGLGWGLVLWPLAYLTLPREAPASEEGGAAAPRIGPILRTRAFLMLTAAGSLFIASIYGFNLNLVPILTGLGYTIPAAAGIAGMAGLTAIVGRIITGLLLDRLPTRPLATAVFLVPLLAIALFLRADEAGWMPVVAVILMGFSLGSESDIIAYVASRRFGGAVFGSVYAIVSAIFAFSSALGPVLANHIYDGHSSYHPYYLGAMLAIMLGAILMALLPYRQSAD</sequence>
<reference evidence="6 7" key="1">
    <citation type="submission" date="2014-10" db="EMBL/GenBank/DDBJ databases">
        <title>Genome sequence of Novosphingobium malaysiense MUSC 273(T).</title>
        <authorList>
            <person name="Lee L.-H."/>
        </authorList>
    </citation>
    <scope>NUCLEOTIDE SEQUENCE [LARGE SCALE GENOMIC DNA]</scope>
    <source>
        <strain evidence="6 7">MUSC 273</strain>
    </source>
</reference>
<dbReference type="PROSITE" id="PS50850">
    <property type="entry name" value="MFS"/>
    <property type="match status" value="1"/>
</dbReference>
<evidence type="ECO:0000256" key="4">
    <source>
        <dbReference type="SAM" id="Phobius"/>
    </source>
</evidence>
<evidence type="ECO:0000256" key="1">
    <source>
        <dbReference type="ARBA" id="ARBA00022692"/>
    </source>
</evidence>
<dbReference type="RefSeq" id="WP_039287274.1">
    <property type="nucleotide sequence ID" value="NZ_JTDI01000006.1"/>
</dbReference>
<feature type="transmembrane region" description="Helical" evidence="4">
    <location>
        <begin position="12"/>
        <end position="38"/>
    </location>
</feature>
<keyword evidence="1 4" id="KW-0812">Transmembrane</keyword>
<evidence type="ECO:0000313" key="6">
    <source>
        <dbReference type="EMBL" id="KHK89854.1"/>
    </source>
</evidence>
<evidence type="ECO:0000256" key="3">
    <source>
        <dbReference type="ARBA" id="ARBA00023136"/>
    </source>
</evidence>
<feature type="transmembrane region" description="Helical" evidence="4">
    <location>
        <begin position="303"/>
        <end position="328"/>
    </location>
</feature>
<gene>
    <name evidence="6" type="ORF">LK12_18265</name>
</gene>
<evidence type="ECO:0000256" key="2">
    <source>
        <dbReference type="ARBA" id="ARBA00022989"/>
    </source>
</evidence>
<dbReference type="GO" id="GO:0022857">
    <property type="term" value="F:transmembrane transporter activity"/>
    <property type="evidence" value="ECO:0007669"/>
    <property type="project" value="InterPro"/>
</dbReference>
<feature type="transmembrane region" description="Helical" evidence="4">
    <location>
        <begin position="246"/>
        <end position="268"/>
    </location>
</feature>
<organism evidence="6 7">
    <name type="scientific">Novosphingobium malaysiense</name>
    <dbReference type="NCBI Taxonomy" id="1348853"/>
    <lineage>
        <taxon>Bacteria</taxon>
        <taxon>Pseudomonadati</taxon>
        <taxon>Pseudomonadota</taxon>
        <taxon>Alphaproteobacteria</taxon>
        <taxon>Sphingomonadales</taxon>
        <taxon>Sphingomonadaceae</taxon>
        <taxon>Novosphingobium</taxon>
    </lineage>
</organism>
<dbReference type="Gene3D" id="1.20.1250.20">
    <property type="entry name" value="MFS general substrate transporter like domains"/>
    <property type="match status" value="1"/>
</dbReference>
<name>A0A0B1ZKI6_9SPHN</name>
<keyword evidence="7" id="KW-1185">Reference proteome</keyword>
<feature type="transmembrane region" description="Helical" evidence="4">
    <location>
        <begin position="169"/>
        <end position="190"/>
    </location>
</feature>
<dbReference type="InterPro" id="IPR011701">
    <property type="entry name" value="MFS"/>
</dbReference>
<dbReference type="PANTHER" id="PTHR11360:SF290">
    <property type="entry name" value="MONOCARBOXYLATE MFS PERMEASE"/>
    <property type="match status" value="1"/>
</dbReference>
<feature type="transmembrane region" description="Helical" evidence="4">
    <location>
        <begin position="371"/>
        <end position="392"/>
    </location>
</feature>
<dbReference type="InterPro" id="IPR050327">
    <property type="entry name" value="Proton-linked_MCT"/>
</dbReference>
<dbReference type="PANTHER" id="PTHR11360">
    <property type="entry name" value="MONOCARBOXYLATE TRANSPORTER"/>
    <property type="match status" value="1"/>
</dbReference>
<keyword evidence="2 4" id="KW-1133">Transmembrane helix</keyword>